<gene>
    <name evidence="5" type="ORF">ACFP1M_11325</name>
</gene>
<feature type="domain" description="Aldehyde dehydrogenase" evidence="4">
    <location>
        <begin position="44"/>
        <end position="430"/>
    </location>
</feature>
<feature type="region of interest" description="Disordered" evidence="3">
    <location>
        <begin position="17"/>
        <end position="40"/>
    </location>
</feature>
<evidence type="ECO:0000313" key="5">
    <source>
        <dbReference type="EMBL" id="MFC6290764.1"/>
    </source>
</evidence>
<dbReference type="InterPro" id="IPR016162">
    <property type="entry name" value="Ald_DH_N"/>
</dbReference>
<protein>
    <submittedName>
        <fullName evidence="5">Aldehyde dehydrogenase family protein</fullName>
        <ecNumber evidence="5">1.2.1.-</ecNumber>
    </submittedName>
</protein>
<comment type="caution">
    <text evidence="5">The sequence shown here is derived from an EMBL/GenBank/DDBJ whole genome shotgun (WGS) entry which is preliminary data.</text>
</comment>
<evidence type="ECO:0000256" key="1">
    <source>
        <dbReference type="ARBA" id="ARBA00023002"/>
    </source>
</evidence>
<name>A0ABW1UB02_9LACO</name>
<dbReference type="EMBL" id="JBHSSO010000070">
    <property type="protein sequence ID" value="MFC6290764.1"/>
    <property type="molecule type" value="Genomic_DNA"/>
</dbReference>
<evidence type="ECO:0000256" key="2">
    <source>
        <dbReference type="ARBA" id="ARBA00023027"/>
    </source>
</evidence>
<dbReference type="GO" id="GO:0016491">
    <property type="term" value="F:oxidoreductase activity"/>
    <property type="evidence" value="ECO:0007669"/>
    <property type="project" value="UniProtKB-KW"/>
</dbReference>
<dbReference type="InterPro" id="IPR015590">
    <property type="entry name" value="Aldehyde_DH_dom"/>
</dbReference>
<reference evidence="6" key="1">
    <citation type="journal article" date="2019" name="Int. J. Syst. Evol. Microbiol.">
        <title>The Global Catalogue of Microorganisms (GCM) 10K type strain sequencing project: providing services to taxonomists for standard genome sequencing and annotation.</title>
        <authorList>
            <consortium name="The Broad Institute Genomics Platform"/>
            <consortium name="The Broad Institute Genome Sequencing Center for Infectious Disease"/>
            <person name="Wu L."/>
            <person name="Ma J."/>
        </authorList>
    </citation>
    <scope>NUCLEOTIDE SEQUENCE [LARGE SCALE GENOMIC DNA]</scope>
    <source>
        <strain evidence="6">CCM 8893</strain>
    </source>
</reference>
<organism evidence="5 6">
    <name type="scientific">Levilactobacillus angrenensis</name>
    <dbReference type="NCBI Taxonomy" id="2486020"/>
    <lineage>
        <taxon>Bacteria</taxon>
        <taxon>Bacillati</taxon>
        <taxon>Bacillota</taxon>
        <taxon>Bacilli</taxon>
        <taxon>Lactobacillales</taxon>
        <taxon>Lactobacillaceae</taxon>
        <taxon>Levilactobacillus</taxon>
    </lineage>
</organism>
<accession>A0ABW1UB02</accession>
<dbReference type="Pfam" id="PF00171">
    <property type="entry name" value="Aldedh"/>
    <property type="match status" value="1"/>
</dbReference>
<evidence type="ECO:0000256" key="3">
    <source>
        <dbReference type="SAM" id="MobiDB-lite"/>
    </source>
</evidence>
<sequence length="482" mass="51629">MQTSDLEQTIRKILKEELAKQSTTDAEPATESAQPEGLGNGIFKTVDDAVAAAKQAQEIYADKPLVFRRKVIQAIKDGFGPHLKEIAQAIKDETGMGTVSAKESKLKNALFNTPGVELLDPEVKTGDGGMTMYEYTPFGVIGVVGPSTNPGETVINNSIMMLSGGNTLFFGAHPGAKNITRWMIEHLNKYVEKATGMKNMVVSLEVPSIESVQEMMHHPDIAMLAVTGGPAVVHQALISGKKAIGAGAGNPPAMVDQTANIDLAAHDLVTSCAFDNNILCTAEKEVVVESSVKDELIQKMQADGAFLVTDQDQIATLAKMTIQDNGTPSRKYIGKDATFILDAAKISYTGDPKVIIFEAAKDHPLVTTEMLMPILPIVSCPDFKAVLQTAVEVEGGHHHTASIHSENMPHINQAAHRMNTSIFVANGPTFAATGVGDDGYFTGAAAFTIATPTGEGTTTTKTFTRRRRFTSPEGFSLRNWEA</sequence>
<dbReference type="InterPro" id="IPR016163">
    <property type="entry name" value="Ald_DH_C"/>
</dbReference>
<dbReference type="Gene3D" id="3.40.309.10">
    <property type="entry name" value="Aldehyde Dehydrogenase, Chain A, domain 2"/>
    <property type="match status" value="1"/>
</dbReference>
<evidence type="ECO:0000259" key="4">
    <source>
        <dbReference type="Pfam" id="PF00171"/>
    </source>
</evidence>
<dbReference type="RefSeq" id="WP_125575064.1">
    <property type="nucleotide sequence ID" value="NZ_JBHSSO010000070.1"/>
</dbReference>
<keyword evidence="6" id="KW-1185">Reference proteome</keyword>
<keyword evidence="1 5" id="KW-0560">Oxidoreductase</keyword>
<dbReference type="PANTHER" id="PTHR11699">
    <property type="entry name" value="ALDEHYDE DEHYDROGENASE-RELATED"/>
    <property type="match status" value="1"/>
</dbReference>
<dbReference type="InterPro" id="IPR016161">
    <property type="entry name" value="Ald_DH/histidinol_DH"/>
</dbReference>
<dbReference type="PIRSF" id="PIRSF036410">
    <property type="entry name" value="EutE_PduP"/>
    <property type="match status" value="1"/>
</dbReference>
<dbReference type="SUPFAM" id="SSF53720">
    <property type="entry name" value="ALDH-like"/>
    <property type="match status" value="1"/>
</dbReference>
<dbReference type="EC" id="1.2.1.-" evidence="5"/>
<proteinExistence type="predicted"/>
<dbReference type="NCBIfam" id="NF011927">
    <property type="entry name" value="PRK15398.1"/>
    <property type="match status" value="1"/>
</dbReference>
<dbReference type="Gene3D" id="3.40.605.10">
    <property type="entry name" value="Aldehyde Dehydrogenase, Chain A, domain 1"/>
    <property type="match status" value="1"/>
</dbReference>
<evidence type="ECO:0000313" key="6">
    <source>
        <dbReference type="Proteomes" id="UP001596258"/>
    </source>
</evidence>
<dbReference type="InterPro" id="IPR012408">
    <property type="entry name" value="Acetald_propionald_DH-rel"/>
</dbReference>
<keyword evidence="2" id="KW-0520">NAD</keyword>
<dbReference type="Proteomes" id="UP001596258">
    <property type="component" value="Unassembled WGS sequence"/>
</dbReference>